<dbReference type="RefSeq" id="WP_076468032.1">
    <property type="nucleotide sequence ID" value="NZ_FTNF01000002.1"/>
</dbReference>
<dbReference type="GO" id="GO:0005829">
    <property type="term" value="C:cytosol"/>
    <property type="evidence" value="ECO:0007669"/>
    <property type="project" value="TreeGrafter"/>
</dbReference>
<dbReference type="Pfam" id="PF07883">
    <property type="entry name" value="Cupin_2"/>
    <property type="match status" value="1"/>
</dbReference>
<dbReference type="STRING" id="1198245.SAMN05444858_102372"/>
<name>A0A1N6SRN2_9ACTN</name>
<sequence>MPAPPLPDIAAALRRERERAGLSLADLARRAGLSESTLAQLESTDGNPDVSTLWALADALGVPLARLVETHPHEVRVIPAGEGPRIRSEHADFAGALLSAGSAEVRRDLYLIRLEPGAVGRAEAHTPHSVEHVVVAAGRLRVGPESELVELGPGDYAAFPADTPHQYEALAQDTFAVLVLEHP</sequence>
<dbReference type="PANTHER" id="PTHR46797">
    <property type="entry name" value="HTH-TYPE TRANSCRIPTIONAL REGULATOR"/>
    <property type="match status" value="1"/>
</dbReference>
<accession>A0A1N6SRN2</accession>
<evidence type="ECO:0000259" key="2">
    <source>
        <dbReference type="PROSITE" id="PS50943"/>
    </source>
</evidence>
<dbReference type="AlphaFoldDB" id="A0A1N6SRN2"/>
<dbReference type="InterPro" id="IPR011051">
    <property type="entry name" value="RmlC_Cupin_sf"/>
</dbReference>
<feature type="domain" description="HTH cro/C1-type" evidence="2">
    <location>
        <begin position="13"/>
        <end position="67"/>
    </location>
</feature>
<dbReference type="Gene3D" id="1.10.260.40">
    <property type="entry name" value="lambda repressor-like DNA-binding domains"/>
    <property type="match status" value="1"/>
</dbReference>
<dbReference type="GO" id="GO:0003700">
    <property type="term" value="F:DNA-binding transcription factor activity"/>
    <property type="evidence" value="ECO:0007669"/>
    <property type="project" value="TreeGrafter"/>
</dbReference>
<dbReference type="PANTHER" id="PTHR46797:SF1">
    <property type="entry name" value="METHYLPHOSPHONATE SYNTHASE"/>
    <property type="match status" value="1"/>
</dbReference>
<dbReference type="SUPFAM" id="SSF47413">
    <property type="entry name" value="lambda repressor-like DNA-binding domains"/>
    <property type="match status" value="1"/>
</dbReference>
<dbReference type="SMART" id="SM00530">
    <property type="entry name" value="HTH_XRE"/>
    <property type="match status" value="1"/>
</dbReference>
<dbReference type="Proteomes" id="UP000186004">
    <property type="component" value="Unassembled WGS sequence"/>
</dbReference>
<protein>
    <submittedName>
        <fullName evidence="3">Transcriptional regulator, XRE family with cupin sensor</fullName>
    </submittedName>
</protein>
<gene>
    <name evidence="3" type="ORF">SAMN05444858_102372</name>
</gene>
<reference evidence="3 4" key="1">
    <citation type="submission" date="2017-01" db="EMBL/GenBank/DDBJ databases">
        <authorList>
            <person name="Mah S.A."/>
            <person name="Swanson W.J."/>
            <person name="Moy G.W."/>
            <person name="Vacquier V.D."/>
        </authorList>
    </citation>
    <scope>NUCLEOTIDE SEQUENCE [LARGE SCALE GENOMIC DNA]</scope>
    <source>
        <strain evidence="3 4">DSM 45758</strain>
    </source>
</reference>
<dbReference type="InterPro" id="IPR001387">
    <property type="entry name" value="Cro/C1-type_HTH"/>
</dbReference>
<keyword evidence="4" id="KW-1185">Reference proteome</keyword>
<dbReference type="InterPro" id="IPR050807">
    <property type="entry name" value="TransReg_Diox_bact_type"/>
</dbReference>
<dbReference type="Pfam" id="PF01381">
    <property type="entry name" value="HTH_3"/>
    <property type="match status" value="1"/>
</dbReference>
<dbReference type="EMBL" id="FTNF01000002">
    <property type="protein sequence ID" value="SIQ43790.1"/>
    <property type="molecule type" value="Genomic_DNA"/>
</dbReference>
<dbReference type="InterPro" id="IPR013096">
    <property type="entry name" value="Cupin_2"/>
</dbReference>
<organism evidence="3 4">
    <name type="scientific">Micromonospora avicenniae</name>
    <dbReference type="NCBI Taxonomy" id="1198245"/>
    <lineage>
        <taxon>Bacteria</taxon>
        <taxon>Bacillati</taxon>
        <taxon>Actinomycetota</taxon>
        <taxon>Actinomycetes</taxon>
        <taxon>Micromonosporales</taxon>
        <taxon>Micromonosporaceae</taxon>
        <taxon>Micromonospora</taxon>
    </lineage>
</organism>
<dbReference type="OrthoDB" id="5584941at2"/>
<evidence type="ECO:0000256" key="1">
    <source>
        <dbReference type="ARBA" id="ARBA00023125"/>
    </source>
</evidence>
<dbReference type="InterPro" id="IPR014710">
    <property type="entry name" value="RmlC-like_jellyroll"/>
</dbReference>
<dbReference type="CDD" id="cd00093">
    <property type="entry name" value="HTH_XRE"/>
    <property type="match status" value="1"/>
</dbReference>
<dbReference type="CDD" id="cd02209">
    <property type="entry name" value="cupin_XRE_C"/>
    <property type="match status" value="1"/>
</dbReference>
<dbReference type="SUPFAM" id="SSF51182">
    <property type="entry name" value="RmlC-like cupins"/>
    <property type="match status" value="1"/>
</dbReference>
<proteinExistence type="predicted"/>
<evidence type="ECO:0000313" key="3">
    <source>
        <dbReference type="EMBL" id="SIQ43790.1"/>
    </source>
</evidence>
<dbReference type="GO" id="GO:0003677">
    <property type="term" value="F:DNA binding"/>
    <property type="evidence" value="ECO:0007669"/>
    <property type="project" value="UniProtKB-KW"/>
</dbReference>
<dbReference type="PROSITE" id="PS50943">
    <property type="entry name" value="HTH_CROC1"/>
    <property type="match status" value="1"/>
</dbReference>
<keyword evidence="1" id="KW-0238">DNA-binding</keyword>
<evidence type="ECO:0000313" key="4">
    <source>
        <dbReference type="Proteomes" id="UP000186004"/>
    </source>
</evidence>
<dbReference type="Gene3D" id="2.60.120.10">
    <property type="entry name" value="Jelly Rolls"/>
    <property type="match status" value="1"/>
</dbReference>
<dbReference type="InterPro" id="IPR010982">
    <property type="entry name" value="Lambda_DNA-bd_dom_sf"/>
</dbReference>